<proteinExistence type="predicted"/>
<comment type="caution">
    <text evidence="1">The sequence shown here is derived from an EMBL/GenBank/DDBJ whole genome shotgun (WGS) entry which is preliminary data.</text>
</comment>
<dbReference type="Proteomes" id="UP000012101">
    <property type="component" value="Unassembled WGS sequence"/>
</dbReference>
<sequence length="78" mass="9134">MNNDPSGKEFGTGLDFDITISEFFYPSLFSDPTNASFFRSIQVRRQIQILEKTFIGKQKPRNFYSEKTLKIVFNFLNI</sequence>
<organism evidence="1 2">
    <name type="scientific">Leptospira weilii str. 2006001855</name>
    <dbReference type="NCBI Taxonomy" id="996804"/>
    <lineage>
        <taxon>Bacteria</taxon>
        <taxon>Pseudomonadati</taxon>
        <taxon>Spirochaetota</taxon>
        <taxon>Spirochaetia</taxon>
        <taxon>Leptospirales</taxon>
        <taxon>Leptospiraceae</taxon>
        <taxon>Leptospira</taxon>
    </lineage>
</organism>
<reference evidence="1 2" key="1">
    <citation type="submission" date="2013-01" db="EMBL/GenBank/DDBJ databases">
        <authorList>
            <person name="Harkins D.M."/>
            <person name="Durkin A.S."/>
            <person name="Brinkac L.M."/>
            <person name="Haft D.H."/>
            <person name="Selengut J.D."/>
            <person name="Sanka R."/>
            <person name="DePew J."/>
            <person name="Purushe J."/>
            <person name="Hospenthal D.R."/>
            <person name="Murray C.K."/>
            <person name="Pimentel G."/>
            <person name="Wasfy M."/>
            <person name="Vinetz J.M."/>
            <person name="Sutton G.G."/>
            <person name="Nierman W.C."/>
            <person name="Fouts D.E."/>
        </authorList>
    </citation>
    <scope>NUCLEOTIDE SEQUENCE [LARGE SCALE GENOMIC DNA]</scope>
    <source>
        <strain evidence="1 2">2006001855</strain>
    </source>
</reference>
<evidence type="ECO:0000313" key="1">
    <source>
        <dbReference type="EMBL" id="EMM70556.1"/>
    </source>
</evidence>
<protein>
    <submittedName>
        <fullName evidence="1">Uncharacterized protein</fullName>
    </submittedName>
</protein>
<evidence type="ECO:0000313" key="2">
    <source>
        <dbReference type="Proteomes" id="UP000012101"/>
    </source>
</evidence>
<dbReference type="EMBL" id="AFJM02000074">
    <property type="protein sequence ID" value="EMM70556.1"/>
    <property type="molecule type" value="Genomic_DNA"/>
</dbReference>
<accession>M6FUV9</accession>
<gene>
    <name evidence="1" type="ORF">LEP1GSC038_1263</name>
</gene>
<name>M6FUV9_9LEPT</name>
<dbReference type="AlphaFoldDB" id="M6FUV9"/>